<proteinExistence type="predicted"/>
<name>A0ACC6PX87_9ACTN</name>
<evidence type="ECO:0000313" key="1">
    <source>
        <dbReference type="EMBL" id="MEJ8635910.1"/>
    </source>
</evidence>
<accession>A0ACC6PX87</accession>
<organism evidence="1 2">
    <name type="scientific">Streptomyces achmelvichensis</name>
    <dbReference type="NCBI Taxonomy" id="3134111"/>
    <lineage>
        <taxon>Bacteria</taxon>
        <taxon>Bacillati</taxon>
        <taxon>Actinomycetota</taxon>
        <taxon>Actinomycetes</taxon>
        <taxon>Kitasatosporales</taxon>
        <taxon>Streptomycetaceae</taxon>
        <taxon>Streptomyces</taxon>
    </lineage>
</organism>
<protein>
    <submittedName>
        <fullName evidence="1">Uncharacterized protein</fullName>
    </submittedName>
</protein>
<gene>
    <name evidence="1" type="ORF">WKI67_21280</name>
</gene>
<sequence length="42" mass="4732">MAKEWIDPRYVELVAAWRAARTAGDRAPEPRPVKAFIVPPKA</sequence>
<dbReference type="Proteomes" id="UP001377168">
    <property type="component" value="Unassembled WGS sequence"/>
</dbReference>
<comment type="caution">
    <text evidence="1">The sequence shown here is derived from an EMBL/GenBank/DDBJ whole genome shotgun (WGS) entry which is preliminary data.</text>
</comment>
<reference evidence="1" key="1">
    <citation type="submission" date="2024-03" db="EMBL/GenBank/DDBJ databases">
        <title>Novel Streptomyces species of biotechnological and ecological value are a feature of Machair soil.</title>
        <authorList>
            <person name="Prole J.R."/>
            <person name="Goodfellow M."/>
            <person name="Allenby N."/>
            <person name="Ward A.C."/>
        </authorList>
    </citation>
    <scope>NUCLEOTIDE SEQUENCE</scope>
    <source>
        <strain evidence="1">MS2.AVA.5</strain>
    </source>
</reference>
<evidence type="ECO:0000313" key="2">
    <source>
        <dbReference type="Proteomes" id="UP001377168"/>
    </source>
</evidence>
<dbReference type="EMBL" id="JBBKAJ010000022">
    <property type="protein sequence ID" value="MEJ8635910.1"/>
    <property type="molecule type" value="Genomic_DNA"/>
</dbReference>
<keyword evidence="2" id="KW-1185">Reference proteome</keyword>